<evidence type="ECO:0000313" key="2">
    <source>
        <dbReference type="Proteomes" id="UP000192520"/>
    </source>
</evidence>
<gene>
    <name evidence="1" type="ORF">B5M47_04020</name>
</gene>
<dbReference type="AlphaFoldDB" id="A0A1W9NW11"/>
<dbReference type="Gene3D" id="1.10.10.10">
    <property type="entry name" value="Winged helix-like DNA-binding domain superfamily/Winged helix DNA-binding domain"/>
    <property type="match status" value="1"/>
</dbReference>
<dbReference type="SUPFAM" id="SSF64496">
    <property type="entry name" value="DNA-binding domain of intron-encoded endonucleases"/>
    <property type="match status" value="1"/>
</dbReference>
<dbReference type="Proteomes" id="UP000192520">
    <property type="component" value="Unassembled WGS sequence"/>
</dbReference>
<dbReference type="InterPro" id="IPR036388">
    <property type="entry name" value="WH-like_DNA-bd_sf"/>
</dbReference>
<dbReference type="STRING" id="1968527.B5M47_04020"/>
<protein>
    <recommendedName>
        <fullName evidence="3">Nuclease-associated modular DNA-binding 1 domain-containing protein</fullName>
    </recommendedName>
</protein>
<evidence type="ECO:0008006" key="3">
    <source>
        <dbReference type="Google" id="ProtNLM"/>
    </source>
</evidence>
<evidence type="ECO:0000313" key="1">
    <source>
        <dbReference type="EMBL" id="OQX50274.1"/>
    </source>
</evidence>
<name>A0A1W9NW11_UNCC3</name>
<organism evidence="1 2">
    <name type="scientific">candidate division CPR3 bacterium 4484_211</name>
    <dbReference type="NCBI Taxonomy" id="1968527"/>
    <lineage>
        <taxon>Bacteria</taxon>
        <taxon>Bacteria division CPR3</taxon>
    </lineage>
</organism>
<comment type="caution">
    <text evidence="1">The sequence shown here is derived from an EMBL/GenBank/DDBJ whole genome shotgun (WGS) entry which is preliminary data.</text>
</comment>
<sequence length="138" mass="16405">MMKTRCQNSNYPDYKNYGGRGIKVCERWQDFVNFLEDMGTRPPGKTLDRIDNNGNYEPSNCRWATQREQVQNRRAQYLFIAKNEQEIMVVSNNQDEFAKQYGLNRRHVNDCLRGRLKSHGGWKFKRITSLPGEPLRWE</sequence>
<dbReference type="EMBL" id="MZGJ01000039">
    <property type="protein sequence ID" value="OQX50274.1"/>
    <property type="molecule type" value="Genomic_DNA"/>
</dbReference>
<proteinExistence type="predicted"/>
<accession>A0A1W9NW11</accession>
<reference evidence="2" key="1">
    <citation type="submission" date="2017-03" db="EMBL/GenBank/DDBJ databases">
        <title>Novel pathways for hydrocarbon cycling and metabolic interdependencies in hydrothermal sediment communities.</title>
        <authorList>
            <person name="Dombrowski N."/>
            <person name="Seitz K."/>
            <person name="Teske A."/>
            <person name="Baker B."/>
        </authorList>
    </citation>
    <scope>NUCLEOTIDE SEQUENCE [LARGE SCALE GENOMIC DNA]</scope>
</reference>